<dbReference type="Pfam" id="PF13715">
    <property type="entry name" value="CarbopepD_reg_2"/>
    <property type="match status" value="1"/>
</dbReference>
<evidence type="ECO:0000256" key="6">
    <source>
        <dbReference type="ARBA" id="ARBA00023237"/>
    </source>
</evidence>
<evidence type="ECO:0000256" key="3">
    <source>
        <dbReference type="ARBA" id="ARBA00022452"/>
    </source>
</evidence>
<dbReference type="InterPro" id="IPR008969">
    <property type="entry name" value="CarboxyPept-like_regulatory"/>
</dbReference>
<dbReference type="EMBL" id="JAASQJ010000003">
    <property type="protein sequence ID" value="NIJ54599.1"/>
    <property type="molecule type" value="Genomic_DNA"/>
</dbReference>
<dbReference type="InterPro" id="IPR023997">
    <property type="entry name" value="TonB-dep_OMP_SusC/RagA_CS"/>
</dbReference>
<dbReference type="NCBIfam" id="TIGR04057">
    <property type="entry name" value="SusC_RagA_signa"/>
    <property type="match status" value="1"/>
</dbReference>
<keyword evidence="4 7" id="KW-0812">Transmembrane</keyword>
<evidence type="ECO:0000256" key="2">
    <source>
        <dbReference type="ARBA" id="ARBA00022448"/>
    </source>
</evidence>
<feature type="domain" description="Secretin/TonB short N-terminal" evidence="8">
    <location>
        <begin position="69"/>
        <end position="120"/>
    </location>
</feature>
<dbReference type="SUPFAM" id="SSF49464">
    <property type="entry name" value="Carboxypeptidase regulatory domain-like"/>
    <property type="match status" value="1"/>
</dbReference>
<dbReference type="SUPFAM" id="SSF56935">
    <property type="entry name" value="Porins"/>
    <property type="match status" value="1"/>
</dbReference>
<name>A0ABX0UR38_9BACT</name>
<dbReference type="RefSeq" id="WP_167272988.1">
    <property type="nucleotide sequence ID" value="NZ_JAASQJ010000003.1"/>
</dbReference>
<sequence>MESHLRIRDLCLKIVKISLTQFFFLIVCASIAYASDAYGQELLERRLTLRMQDEEVKSILTKIENDAHIRFMYSPRAIQAQRHTSIQVTNQPLQEILNLLLTPLAIQFRVVGNRIVLSPQNETGLNGANADNPPVIEQQVTGTVADETGAGLPGVSVLVKGSQSGTTTDAAGRYKLTVPDNSAILVFSFVGYATQEAAVGSLSELNMTLKPDLKSLEEVVVIGYGAQSRRNVTGSVSKVNMKTIENLPTTNVSQALRGRVAGVQFIDNGRPGQGGSILVRGQRSISAGNNPLIVLDGIFFNGSLADINPNDIESMEVLKDASAAAIYGSRAANGVVLITSRMGKTEKPTIRFNSYYGVSDWSYKMKLLTPERYVQKTLDLRSQTGLEADPAKIESYLTSTEAQNYRDGKTIDPWKEISQDAGIQSYDLSLSGRSAKTAYYLSAAFVKEKGLIYNDNSIRTSFRVNVDNQITDWLKIGVNATYINRNLSGQEASVYNAYWTSPYGKLYHDDAKTQPTQFPVPEDQLIGNPMAGLLNRNEEINQNLFSNFFAVADIPFIKGLSYRLNFSPNLRWSHNYNFNRQDSKRPLVNTTSASKVNRQDYDWVVENILTYNRQINDNNSLDVTLLYGRNHMGWESTSASASPLANDALDWNNLNLGQVQISRSDGAASDGISSMARFNYRFKERYLATFTVRRDGSSVFAANNKYATFPSGALAWVMSEEPFIKQISAIDLLKFRVSYGSVGNQAISPYQSLALSGTSQYVFGDGGSTSTGIYTSNMANTDLKWETTLSSNVALDFELLKGRIGGTVEYYNMNTRDLILSRALPTTTGFKSVLTNLGATNNKGFELTLNTINLRGAKFEWSSNVVFSGNKNKIVHIYNSDTNGDGKEDDDLGNRWFIGKPVSIAYDYLFDGIYQDGDAFPTTSYKPGWVRVKDLNGDGKFDAANDRKIVGQLQPKVRWGVTNNFRYGNLNLSVFVNAMEGWIQSLSVLDIRNAPTGAGNYPERPANMIDAGWWTPENKSATRPGMSYTNPLGHNYYMSRNFVRLQDVSLSYDFPKTLLNRLHVGSLRIYASGRNLLTFTDWLGPDPESGYNTQGNFYPTPRTITMGLNLSF</sequence>
<dbReference type="InterPro" id="IPR036942">
    <property type="entry name" value="Beta-barrel_TonB_sf"/>
</dbReference>
<keyword evidence="10" id="KW-1185">Reference proteome</keyword>
<dbReference type="Pfam" id="PF07715">
    <property type="entry name" value="Plug"/>
    <property type="match status" value="1"/>
</dbReference>
<dbReference type="Gene3D" id="2.40.170.20">
    <property type="entry name" value="TonB-dependent receptor, beta-barrel domain"/>
    <property type="match status" value="1"/>
</dbReference>
<evidence type="ECO:0000256" key="5">
    <source>
        <dbReference type="ARBA" id="ARBA00023136"/>
    </source>
</evidence>
<keyword evidence="2 7" id="KW-0813">Transport</keyword>
<evidence type="ECO:0000256" key="1">
    <source>
        <dbReference type="ARBA" id="ARBA00004571"/>
    </source>
</evidence>
<dbReference type="InterPro" id="IPR039426">
    <property type="entry name" value="TonB-dep_rcpt-like"/>
</dbReference>
<keyword evidence="3 7" id="KW-1134">Transmembrane beta strand</keyword>
<comment type="similarity">
    <text evidence="7">Belongs to the TonB-dependent receptor family.</text>
</comment>
<dbReference type="Gene3D" id="2.60.40.1120">
    <property type="entry name" value="Carboxypeptidase-like, regulatory domain"/>
    <property type="match status" value="1"/>
</dbReference>
<evidence type="ECO:0000259" key="8">
    <source>
        <dbReference type="SMART" id="SM00965"/>
    </source>
</evidence>
<evidence type="ECO:0000313" key="9">
    <source>
        <dbReference type="EMBL" id="NIJ54599.1"/>
    </source>
</evidence>
<comment type="subcellular location">
    <subcellularLocation>
        <location evidence="1 7">Cell outer membrane</location>
        <topology evidence="1 7">Multi-pass membrane protein</topology>
    </subcellularLocation>
</comment>
<reference evidence="9 10" key="1">
    <citation type="submission" date="2020-03" db="EMBL/GenBank/DDBJ databases">
        <title>Genomic Encyclopedia of Type Strains, Phase IV (KMG-IV): sequencing the most valuable type-strain genomes for metagenomic binning, comparative biology and taxonomic classification.</title>
        <authorList>
            <person name="Goeker M."/>
        </authorList>
    </citation>
    <scope>NUCLEOTIDE SEQUENCE [LARGE SCALE GENOMIC DNA]</scope>
    <source>
        <strain evidence="9 10">DSM 102865</strain>
    </source>
</reference>
<evidence type="ECO:0000256" key="7">
    <source>
        <dbReference type="PROSITE-ProRule" id="PRU01360"/>
    </source>
</evidence>
<organism evidence="9 10">
    <name type="scientific">Dyadobacter arcticus</name>
    <dbReference type="NCBI Taxonomy" id="1078754"/>
    <lineage>
        <taxon>Bacteria</taxon>
        <taxon>Pseudomonadati</taxon>
        <taxon>Bacteroidota</taxon>
        <taxon>Cytophagia</taxon>
        <taxon>Cytophagales</taxon>
        <taxon>Spirosomataceae</taxon>
        <taxon>Dyadobacter</taxon>
    </lineage>
</organism>
<dbReference type="PROSITE" id="PS52016">
    <property type="entry name" value="TONB_DEPENDENT_REC_3"/>
    <property type="match status" value="1"/>
</dbReference>
<dbReference type="InterPro" id="IPR011662">
    <property type="entry name" value="Secretin/TonB_short_N"/>
</dbReference>
<protein>
    <submittedName>
        <fullName evidence="9">TonB-linked SusC/RagA family outer membrane protein</fullName>
    </submittedName>
</protein>
<evidence type="ECO:0000256" key="4">
    <source>
        <dbReference type="ARBA" id="ARBA00022692"/>
    </source>
</evidence>
<dbReference type="InterPro" id="IPR037066">
    <property type="entry name" value="Plug_dom_sf"/>
</dbReference>
<keyword evidence="6 7" id="KW-0998">Cell outer membrane</keyword>
<proteinExistence type="inferred from homology"/>
<dbReference type="NCBIfam" id="TIGR04056">
    <property type="entry name" value="OMP_RagA_SusC"/>
    <property type="match status" value="1"/>
</dbReference>
<dbReference type="InterPro" id="IPR012910">
    <property type="entry name" value="Plug_dom"/>
</dbReference>
<evidence type="ECO:0000313" key="10">
    <source>
        <dbReference type="Proteomes" id="UP001179181"/>
    </source>
</evidence>
<dbReference type="Proteomes" id="UP001179181">
    <property type="component" value="Unassembled WGS sequence"/>
</dbReference>
<dbReference type="Gene3D" id="2.170.130.10">
    <property type="entry name" value="TonB-dependent receptor, plug domain"/>
    <property type="match status" value="1"/>
</dbReference>
<comment type="caution">
    <text evidence="9">The sequence shown here is derived from an EMBL/GenBank/DDBJ whole genome shotgun (WGS) entry which is preliminary data.</text>
</comment>
<dbReference type="SMART" id="SM00965">
    <property type="entry name" value="STN"/>
    <property type="match status" value="1"/>
</dbReference>
<gene>
    <name evidence="9" type="ORF">FHS68_003781</name>
</gene>
<dbReference type="InterPro" id="IPR023996">
    <property type="entry name" value="TonB-dep_OMP_SusC/RagA"/>
</dbReference>
<accession>A0ABX0UR38</accession>
<keyword evidence="5 7" id="KW-0472">Membrane</keyword>
<dbReference type="Pfam" id="PF07660">
    <property type="entry name" value="STN"/>
    <property type="match status" value="1"/>
</dbReference>